<protein>
    <recommendedName>
        <fullName evidence="6">HTH tetR-type domain-containing protein</fullName>
    </recommendedName>
</protein>
<organism evidence="7">
    <name type="scientific">uncultured Acidimicrobiales bacterium</name>
    <dbReference type="NCBI Taxonomy" id="310071"/>
    <lineage>
        <taxon>Bacteria</taxon>
        <taxon>Bacillati</taxon>
        <taxon>Actinomycetota</taxon>
        <taxon>Acidimicrobiia</taxon>
        <taxon>Acidimicrobiales</taxon>
        <taxon>environmental samples</taxon>
    </lineage>
</organism>
<evidence type="ECO:0000256" key="4">
    <source>
        <dbReference type="PROSITE-ProRule" id="PRU00335"/>
    </source>
</evidence>
<feature type="DNA-binding region" description="H-T-H motif" evidence="4">
    <location>
        <begin position="47"/>
        <end position="66"/>
    </location>
</feature>
<dbReference type="AlphaFoldDB" id="A0A6J4IUA8"/>
<feature type="compositionally biased region" description="Basic and acidic residues" evidence="5">
    <location>
        <begin position="12"/>
        <end position="21"/>
    </location>
</feature>
<dbReference type="Gene3D" id="1.10.357.10">
    <property type="entry name" value="Tetracycline Repressor, domain 2"/>
    <property type="match status" value="1"/>
</dbReference>
<dbReference type="EMBL" id="CADCTF010000127">
    <property type="protein sequence ID" value="CAA9259760.1"/>
    <property type="molecule type" value="Genomic_DNA"/>
</dbReference>
<name>A0A6J4IUA8_9ACTN</name>
<evidence type="ECO:0000256" key="2">
    <source>
        <dbReference type="ARBA" id="ARBA00023125"/>
    </source>
</evidence>
<evidence type="ECO:0000313" key="7">
    <source>
        <dbReference type="EMBL" id="CAA9259760.1"/>
    </source>
</evidence>
<dbReference type="PROSITE" id="PS50977">
    <property type="entry name" value="HTH_TETR_2"/>
    <property type="match status" value="1"/>
</dbReference>
<dbReference type="Pfam" id="PF00440">
    <property type="entry name" value="TetR_N"/>
    <property type="match status" value="1"/>
</dbReference>
<evidence type="ECO:0000256" key="1">
    <source>
        <dbReference type="ARBA" id="ARBA00023015"/>
    </source>
</evidence>
<dbReference type="PANTHER" id="PTHR30055:SF234">
    <property type="entry name" value="HTH-TYPE TRANSCRIPTIONAL REGULATOR BETI"/>
    <property type="match status" value="1"/>
</dbReference>
<feature type="region of interest" description="Disordered" evidence="5">
    <location>
        <begin position="1"/>
        <end position="21"/>
    </location>
</feature>
<reference evidence="7" key="1">
    <citation type="submission" date="2020-02" db="EMBL/GenBank/DDBJ databases">
        <authorList>
            <person name="Meier V. D."/>
        </authorList>
    </citation>
    <scope>NUCLEOTIDE SEQUENCE</scope>
    <source>
        <strain evidence="7">AVDCRST_MAG50</strain>
    </source>
</reference>
<evidence type="ECO:0000259" key="6">
    <source>
        <dbReference type="PROSITE" id="PS50977"/>
    </source>
</evidence>
<proteinExistence type="predicted"/>
<keyword evidence="3" id="KW-0804">Transcription</keyword>
<dbReference type="PANTHER" id="PTHR30055">
    <property type="entry name" value="HTH-TYPE TRANSCRIPTIONAL REGULATOR RUTR"/>
    <property type="match status" value="1"/>
</dbReference>
<sequence>MTEAADGVNPPRRYDSSGRKDRARRTQLEILRAAHDLFVERGYGRTTIADVAAASGVSSETIYATFRNKAGLLHRVWDITIGGDDADVVYHERAEVQALRDEPDLARRLVAHAALFTRTARRTTPFLMALHGAASSEPAAAEMLEEIGRQRLVGMGVMAAAAAATGQLSVTEEECRDVVWATTDGYLWHRLVEQRGWSDERFASWLAARWISALVRA</sequence>
<keyword evidence="2 4" id="KW-0238">DNA-binding</keyword>
<dbReference type="GO" id="GO:0000976">
    <property type="term" value="F:transcription cis-regulatory region binding"/>
    <property type="evidence" value="ECO:0007669"/>
    <property type="project" value="TreeGrafter"/>
</dbReference>
<dbReference type="GO" id="GO:0003700">
    <property type="term" value="F:DNA-binding transcription factor activity"/>
    <property type="evidence" value="ECO:0007669"/>
    <property type="project" value="TreeGrafter"/>
</dbReference>
<gene>
    <name evidence="7" type="ORF">AVDCRST_MAG50-2935</name>
</gene>
<feature type="domain" description="HTH tetR-type" evidence="6">
    <location>
        <begin position="24"/>
        <end position="84"/>
    </location>
</feature>
<evidence type="ECO:0000256" key="3">
    <source>
        <dbReference type="ARBA" id="ARBA00023163"/>
    </source>
</evidence>
<accession>A0A6J4IUA8</accession>
<evidence type="ECO:0000256" key="5">
    <source>
        <dbReference type="SAM" id="MobiDB-lite"/>
    </source>
</evidence>
<dbReference type="InterPro" id="IPR050109">
    <property type="entry name" value="HTH-type_TetR-like_transc_reg"/>
</dbReference>
<keyword evidence="1" id="KW-0805">Transcription regulation</keyword>
<dbReference type="InterPro" id="IPR001647">
    <property type="entry name" value="HTH_TetR"/>
</dbReference>
<dbReference type="InterPro" id="IPR009057">
    <property type="entry name" value="Homeodomain-like_sf"/>
</dbReference>
<dbReference type="PRINTS" id="PR00455">
    <property type="entry name" value="HTHTETR"/>
</dbReference>
<dbReference type="SUPFAM" id="SSF46689">
    <property type="entry name" value="Homeodomain-like"/>
    <property type="match status" value="1"/>
</dbReference>